<comment type="similarity">
    <text evidence="1">Belongs to the ATP-dependent AMP-binding enzyme family.</text>
</comment>
<dbReference type="PANTHER" id="PTHR45527">
    <property type="entry name" value="NONRIBOSOMAL PEPTIDE SYNTHETASE"/>
    <property type="match status" value="1"/>
</dbReference>
<evidence type="ECO:0000256" key="1">
    <source>
        <dbReference type="ARBA" id="ARBA00006432"/>
    </source>
</evidence>
<dbReference type="OrthoDB" id="10253869at2759"/>
<dbReference type="GO" id="GO:0043041">
    <property type="term" value="P:amino acid activation for nonribosomal peptide biosynthetic process"/>
    <property type="evidence" value="ECO:0007669"/>
    <property type="project" value="TreeGrafter"/>
</dbReference>
<dbReference type="InterPro" id="IPR020802">
    <property type="entry name" value="TesA-like"/>
</dbReference>
<keyword evidence="9" id="KW-1185">Reference proteome</keyword>
<dbReference type="GO" id="GO:0044550">
    <property type="term" value="P:secondary metabolite biosynthetic process"/>
    <property type="evidence" value="ECO:0007669"/>
    <property type="project" value="TreeGrafter"/>
</dbReference>
<dbReference type="Pfam" id="PF00975">
    <property type="entry name" value="Thioesterase"/>
    <property type="match status" value="1"/>
</dbReference>
<dbReference type="SUPFAM" id="SSF56801">
    <property type="entry name" value="Acetyl-CoA synthetase-like"/>
    <property type="match status" value="1"/>
</dbReference>
<accession>A0A9P7A2E7</accession>
<organism evidence="8 9">
    <name type="scientific">Suillus placidus</name>
    <dbReference type="NCBI Taxonomy" id="48579"/>
    <lineage>
        <taxon>Eukaryota</taxon>
        <taxon>Fungi</taxon>
        <taxon>Dikarya</taxon>
        <taxon>Basidiomycota</taxon>
        <taxon>Agaricomycotina</taxon>
        <taxon>Agaricomycetes</taxon>
        <taxon>Agaricomycetidae</taxon>
        <taxon>Boletales</taxon>
        <taxon>Suillineae</taxon>
        <taxon>Suillaceae</taxon>
        <taxon>Suillus</taxon>
    </lineage>
</organism>
<dbReference type="InterPro" id="IPR045851">
    <property type="entry name" value="AMP-bd_C_sf"/>
</dbReference>
<dbReference type="AlphaFoldDB" id="A0A9P7A2E7"/>
<dbReference type="InterPro" id="IPR029058">
    <property type="entry name" value="AB_hydrolase_fold"/>
</dbReference>
<evidence type="ECO:0000313" key="8">
    <source>
        <dbReference type="EMBL" id="KAG1781225.1"/>
    </source>
</evidence>
<dbReference type="SUPFAM" id="SSF47336">
    <property type="entry name" value="ACP-like"/>
    <property type="match status" value="1"/>
</dbReference>
<dbReference type="InterPro" id="IPR000873">
    <property type="entry name" value="AMP-dep_synth/lig_dom"/>
</dbReference>
<dbReference type="InterPro" id="IPR001031">
    <property type="entry name" value="Thioesterase"/>
</dbReference>
<proteinExistence type="inferred from homology"/>
<reference evidence="8" key="1">
    <citation type="journal article" date="2020" name="New Phytol.">
        <title>Comparative genomics reveals dynamic genome evolution in host specialist ectomycorrhizal fungi.</title>
        <authorList>
            <person name="Lofgren L.A."/>
            <person name="Nguyen N.H."/>
            <person name="Vilgalys R."/>
            <person name="Ruytinx J."/>
            <person name="Liao H.L."/>
            <person name="Branco S."/>
            <person name="Kuo A."/>
            <person name="LaButti K."/>
            <person name="Lipzen A."/>
            <person name="Andreopoulos W."/>
            <person name="Pangilinan J."/>
            <person name="Riley R."/>
            <person name="Hundley H."/>
            <person name="Na H."/>
            <person name="Barry K."/>
            <person name="Grigoriev I.V."/>
            <person name="Stajich J.E."/>
            <person name="Kennedy P.G."/>
        </authorList>
    </citation>
    <scope>NUCLEOTIDE SEQUENCE</scope>
    <source>
        <strain evidence="8">DOB743</strain>
    </source>
</reference>
<dbReference type="PROSITE" id="PS50075">
    <property type="entry name" value="CARRIER"/>
    <property type="match status" value="1"/>
</dbReference>
<dbReference type="GO" id="GO:0031177">
    <property type="term" value="F:phosphopantetheine binding"/>
    <property type="evidence" value="ECO:0007669"/>
    <property type="project" value="TreeGrafter"/>
</dbReference>
<evidence type="ECO:0000256" key="6">
    <source>
        <dbReference type="ARBA" id="ARBA00023268"/>
    </source>
</evidence>
<keyword evidence="6" id="KW-0511">Multifunctional enzyme</keyword>
<evidence type="ECO:0000256" key="3">
    <source>
        <dbReference type="ARBA" id="ARBA00022553"/>
    </source>
</evidence>
<dbReference type="PROSITE" id="PS00455">
    <property type="entry name" value="AMP_BINDING"/>
    <property type="match status" value="1"/>
</dbReference>
<dbReference type="Proteomes" id="UP000714275">
    <property type="component" value="Unassembled WGS sequence"/>
</dbReference>
<keyword evidence="4" id="KW-0436">Ligase</keyword>
<keyword evidence="2" id="KW-0596">Phosphopantetheine</keyword>
<sequence>MKKYIKSDVRPQHSRQLSQLIIPIPHNGTTRFNTVHDIITQAVKRYPSHELSFITSSAHDSSIQTKTFSAFNQYARNIARAMLEWGKPTGSIIVVYLHEHEDNMITIWACLMAGYVPCLQPALSAQQAHKEAHITHIKNLFESAIWLTNELGAEQISSIDGLEVHLFSDLKASAETFTVPADWIAYEPKPDDHAMLFLTSGSTGFSKAVVHTHRTIIASCRAKEQRFGPPSESRVLNWVGFDHVAGLLEMNVAPFLYGASQVHVHASVILSDSVRMLRLIDENSIGLAFAPNFLLAKLTRDLEKRTDLFGSFDLSSIKRIISGGEAVVSKTAKTFAATMKKLSKNPSAVSFMVSAGFGMTETCGGCICDPLDIFTTEPAHEFLDLGRPIGGCEMRIVDPIDGATLRPDGESGELQVRGPMLFVCYYKNPEATSSSFIEGGWYRTGDVGIIENGVMRLIGRIKDTVVIHGVTYGIPELETHLQTLEGVTHSFLAAAPYRVPGQETEGFVIFYSPSFDLDEADAPMKLFATHRDLRDISVKMITQPPQLIIPIPVKQMEKTTLGKLSRARLLVLLQKGGLAKHIARADELLSEARGASFVAPSTKTEKALAKMYAGILNLADNEVSASDNFFEFGGTSIGVLRLKREGEAYFGLPEIPAIQILKHPDVSSLANYVDSLLSKDSQAEEYDPAVPLQVTGDKTPIFFVHPGVGEVLVFLNLAKYFQNERPFYGLRARGFEPGQPFFTSMDEMVSSYTAGIRRIQPAGPYAIAGYCYGGLMAFEVVKRLEAMGEEVRFLGLINIPPYIAQHMYDIDLACVLNVAFFLGLLSKQDSESMAPALKPLTQKERLEIVWKMSPAERLAELQLTPETLEHWVKVSASLLRCGKGYSPSGTAPAIDVFYAIPPRGPDDKVNWLKELKPWTGFSRSDATFTDVPGEHNTLMDIDHASQFQKLFRSRLEARGV</sequence>
<dbReference type="GO" id="GO:0016740">
    <property type="term" value="F:transferase activity"/>
    <property type="evidence" value="ECO:0007669"/>
    <property type="project" value="UniProtKB-KW"/>
</dbReference>
<dbReference type="InterPro" id="IPR036736">
    <property type="entry name" value="ACP-like_sf"/>
</dbReference>
<comment type="caution">
    <text evidence="8">The sequence shown here is derived from an EMBL/GenBank/DDBJ whole genome shotgun (WGS) entry which is preliminary data.</text>
</comment>
<evidence type="ECO:0000259" key="7">
    <source>
        <dbReference type="PROSITE" id="PS50075"/>
    </source>
</evidence>
<feature type="domain" description="Carrier" evidence="7">
    <location>
        <begin position="599"/>
        <end position="677"/>
    </location>
</feature>
<dbReference type="InterPro" id="IPR020845">
    <property type="entry name" value="AMP-binding_CS"/>
</dbReference>
<dbReference type="Gene3D" id="3.40.50.1820">
    <property type="entry name" value="alpha/beta hydrolase"/>
    <property type="match status" value="1"/>
</dbReference>
<keyword evidence="5" id="KW-0808">Transferase</keyword>
<dbReference type="Gene3D" id="3.30.300.30">
    <property type="match status" value="1"/>
</dbReference>
<evidence type="ECO:0000256" key="4">
    <source>
        <dbReference type="ARBA" id="ARBA00022598"/>
    </source>
</evidence>
<dbReference type="GO" id="GO:0016874">
    <property type="term" value="F:ligase activity"/>
    <property type="evidence" value="ECO:0007669"/>
    <property type="project" value="UniProtKB-KW"/>
</dbReference>
<keyword evidence="3" id="KW-0597">Phosphoprotein</keyword>
<dbReference type="SUPFAM" id="SSF53474">
    <property type="entry name" value="alpha/beta-Hydrolases"/>
    <property type="match status" value="1"/>
</dbReference>
<evidence type="ECO:0000256" key="2">
    <source>
        <dbReference type="ARBA" id="ARBA00022450"/>
    </source>
</evidence>
<dbReference type="GO" id="GO:0005737">
    <property type="term" value="C:cytoplasm"/>
    <property type="evidence" value="ECO:0007669"/>
    <property type="project" value="TreeGrafter"/>
</dbReference>
<gene>
    <name evidence="8" type="ORF">EV702DRAFT_962726</name>
</gene>
<name>A0A9P7A2E7_9AGAM</name>
<dbReference type="Pfam" id="PF00550">
    <property type="entry name" value="PP-binding"/>
    <property type="match status" value="1"/>
</dbReference>
<dbReference type="Gene3D" id="1.10.1200.10">
    <property type="entry name" value="ACP-like"/>
    <property type="match status" value="1"/>
</dbReference>
<protein>
    <submittedName>
        <fullName evidence="8">Atromentin synthetase</fullName>
    </submittedName>
</protein>
<evidence type="ECO:0000256" key="5">
    <source>
        <dbReference type="ARBA" id="ARBA00022679"/>
    </source>
</evidence>
<evidence type="ECO:0000313" key="9">
    <source>
        <dbReference type="Proteomes" id="UP000714275"/>
    </source>
</evidence>
<dbReference type="Pfam" id="PF00501">
    <property type="entry name" value="AMP-binding"/>
    <property type="match status" value="1"/>
</dbReference>
<dbReference type="InterPro" id="IPR009081">
    <property type="entry name" value="PP-bd_ACP"/>
</dbReference>
<dbReference type="Gene3D" id="3.40.50.12780">
    <property type="entry name" value="N-terminal domain of ligase-like"/>
    <property type="match status" value="1"/>
</dbReference>
<dbReference type="InterPro" id="IPR042099">
    <property type="entry name" value="ANL_N_sf"/>
</dbReference>
<dbReference type="PANTHER" id="PTHR45527:SF1">
    <property type="entry name" value="FATTY ACID SYNTHASE"/>
    <property type="match status" value="1"/>
</dbReference>
<dbReference type="EMBL" id="JABBWD010000006">
    <property type="protein sequence ID" value="KAG1781225.1"/>
    <property type="molecule type" value="Genomic_DNA"/>
</dbReference>
<dbReference type="SMART" id="SM00824">
    <property type="entry name" value="PKS_TE"/>
    <property type="match status" value="1"/>
</dbReference>